<organism evidence="2 3">
    <name type="scientific">Acaulospora morrowiae</name>
    <dbReference type="NCBI Taxonomy" id="94023"/>
    <lineage>
        <taxon>Eukaryota</taxon>
        <taxon>Fungi</taxon>
        <taxon>Fungi incertae sedis</taxon>
        <taxon>Mucoromycota</taxon>
        <taxon>Glomeromycotina</taxon>
        <taxon>Glomeromycetes</taxon>
        <taxon>Diversisporales</taxon>
        <taxon>Acaulosporaceae</taxon>
        <taxon>Acaulospora</taxon>
    </lineage>
</organism>
<dbReference type="AlphaFoldDB" id="A0A9N8VWQ3"/>
<dbReference type="Proteomes" id="UP000789342">
    <property type="component" value="Unassembled WGS sequence"/>
</dbReference>
<gene>
    <name evidence="2" type="ORF">AMORRO_LOCUS1767</name>
</gene>
<evidence type="ECO:0000313" key="2">
    <source>
        <dbReference type="EMBL" id="CAG8469021.1"/>
    </source>
</evidence>
<keyword evidence="3" id="KW-1185">Reference proteome</keyword>
<sequence>MTIPLISIKDAQRIWEEIARATKSVAAETIRRTPEVSDSYTDKEKNWVALDETERDGYPIEILDKYYNGDIPTEVPEAFMSDKENDHISEILRIRLEDNKLTYDDALAPKNASAGILNTTLTLDDGGEAPNELEKDEWLDRTRSSKDEEREDEIGKIPKSEDMTGEDGNPKKFYHLQNAMIKRYNLPDNWKDSG</sequence>
<comment type="caution">
    <text evidence="2">The sequence shown here is derived from an EMBL/GenBank/DDBJ whole genome shotgun (WGS) entry which is preliminary data.</text>
</comment>
<feature type="region of interest" description="Disordered" evidence="1">
    <location>
        <begin position="122"/>
        <end position="171"/>
    </location>
</feature>
<feature type="compositionally biased region" description="Basic and acidic residues" evidence="1">
    <location>
        <begin position="132"/>
        <end position="162"/>
    </location>
</feature>
<evidence type="ECO:0000313" key="3">
    <source>
        <dbReference type="Proteomes" id="UP000789342"/>
    </source>
</evidence>
<name>A0A9N8VWQ3_9GLOM</name>
<evidence type="ECO:0000256" key="1">
    <source>
        <dbReference type="SAM" id="MobiDB-lite"/>
    </source>
</evidence>
<dbReference type="EMBL" id="CAJVPV010000678">
    <property type="protein sequence ID" value="CAG8469021.1"/>
    <property type="molecule type" value="Genomic_DNA"/>
</dbReference>
<proteinExistence type="predicted"/>
<accession>A0A9N8VWQ3</accession>
<protein>
    <submittedName>
        <fullName evidence="2">7839_t:CDS:1</fullName>
    </submittedName>
</protein>
<reference evidence="2" key="1">
    <citation type="submission" date="2021-06" db="EMBL/GenBank/DDBJ databases">
        <authorList>
            <person name="Kallberg Y."/>
            <person name="Tangrot J."/>
            <person name="Rosling A."/>
        </authorList>
    </citation>
    <scope>NUCLEOTIDE SEQUENCE</scope>
    <source>
        <strain evidence="2">CL551</strain>
    </source>
</reference>